<dbReference type="Gene3D" id="2.10.110.10">
    <property type="entry name" value="Cysteine Rich Protein"/>
    <property type="match status" value="2"/>
</dbReference>
<dbReference type="Proteomes" id="UP000237246">
    <property type="component" value="Unassembled WGS sequence"/>
</dbReference>
<evidence type="ECO:0000256" key="1">
    <source>
        <dbReference type="ARBA" id="ARBA00022723"/>
    </source>
</evidence>
<comment type="caution">
    <text evidence="9">The sequence shown here is derived from an EMBL/GenBank/DDBJ whole genome shotgun (WGS) entry which is preliminary data.</text>
</comment>
<feature type="domain" description="LIM zinc-binding" evidence="7">
    <location>
        <begin position="192"/>
        <end position="252"/>
    </location>
</feature>
<keyword evidence="10" id="KW-1185">Reference proteome</keyword>
<keyword evidence="2" id="KW-0677">Repeat</keyword>
<keyword evidence="1 5" id="KW-0479">Metal-binding</keyword>
<evidence type="ECO:0000256" key="4">
    <source>
        <dbReference type="ARBA" id="ARBA00023038"/>
    </source>
</evidence>
<dbReference type="InterPro" id="IPR001781">
    <property type="entry name" value="Znf_LIM"/>
</dbReference>
<name>A0A2P4SKH6_BAMTH</name>
<organism evidence="9 10">
    <name type="scientific">Bambusicola thoracicus</name>
    <name type="common">Chinese bamboo-partridge</name>
    <name type="synonym">Perdix thoracica</name>
    <dbReference type="NCBI Taxonomy" id="9083"/>
    <lineage>
        <taxon>Eukaryota</taxon>
        <taxon>Metazoa</taxon>
        <taxon>Chordata</taxon>
        <taxon>Craniata</taxon>
        <taxon>Vertebrata</taxon>
        <taxon>Euteleostomi</taxon>
        <taxon>Archelosauria</taxon>
        <taxon>Archosauria</taxon>
        <taxon>Dinosauria</taxon>
        <taxon>Saurischia</taxon>
        <taxon>Theropoda</taxon>
        <taxon>Coelurosauria</taxon>
        <taxon>Aves</taxon>
        <taxon>Neognathae</taxon>
        <taxon>Galloanserae</taxon>
        <taxon>Galliformes</taxon>
        <taxon>Phasianidae</taxon>
        <taxon>Perdicinae</taxon>
        <taxon>Bambusicola</taxon>
    </lineage>
</organism>
<dbReference type="PANTHER" id="PTHR24211:SF35">
    <property type="entry name" value="PRICKLE-LIKE PROTEIN 4"/>
    <property type="match status" value="1"/>
</dbReference>
<feature type="compositionally biased region" description="Acidic residues" evidence="6">
    <location>
        <begin position="345"/>
        <end position="360"/>
    </location>
</feature>
<evidence type="ECO:0000313" key="9">
    <source>
        <dbReference type="EMBL" id="POI24609.1"/>
    </source>
</evidence>
<dbReference type="PROSITE" id="PS51303">
    <property type="entry name" value="PET"/>
    <property type="match status" value="1"/>
</dbReference>
<dbReference type="GO" id="GO:0008270">
    <property type="term" value="F:zinc ion binding"/>
    <property type="evidence" value="ECO:0007669"/>
    <property type="project" value="InterPro"/>
</dbReference>
<feature type="region of interest" description="Disordered" evidence="6">
    <location>
        <begin position="285"/>
        <end position="392"/>
    </location>
</feature>
<gene>
    <name evidence="9" type="ORF">CIB84_011639</name>
</gene>
<dbReference type="Pfam" id="PF06297">
    <property type="entry name" value="PET"/>
    <property type="match status" value="1"/>
</dbReference>
<evidence type="ECO:0000256" key="5">
    <source>
        <dbReference type="PROSITE-ProRule" id="PRU00125"/>
    </source>
</evidence>
<dbReference type="SMART" id="SM00132">
    <property type="entry name" value="LIM"/>
    <property type="match status" value="2"/>
</dbReference>
<dbReference type="OrthoDB" id="10069167at2759"/>
<dbReference type="PANTHER" id="PTHR24211">
    <property type="entry name" value="LIM DOMAIN-CONTAINING PROTEIN"/>
    <property type="match status" value="1"/>
</dbReference>
<dbReference type="PROSITE" id="PS00478">
    <property type="entry name" value="LIM_DOMAIN_1"/>
    <property type="match status" value="1"/>
</dbReference>
<dbReference type="InterPro" id="IPR047120">
    <property type="entry name" value="Pk/Esn/Tes"/>
</dbReference>
<evidence type="ECO:0000313" key="10">
    <source>
        <dbReference type="Proteomes" id="UP000237246"/>
    </source>
</evidence>
<dbReference type="PROSITE" id="PS50023">
    <property type="entry name" value="LIM_DOMAIN_2"/>
    <property type="match status" value="2"/>
</dbReference>
<dbReference type="AlphaFoldDB" id="A0A2P4SKH6"/>
<feature type="domain" description="PET" evidence="8">
    <location>
        <begin position="20"/>
        <end position="126"/>
    </location>
</feature>
<dbReference type="FunFam" id="2.10.110.10:FF:000005">
    <property type="entry name" value="Testin isoform 1"/>
    <property type="match status" value="1"/>
</dbReference>
<evidence type="ECO:0000256" key="6">
    <source>
        <dbReference type="SAM" id="MobiDB-lite"/>
    </source>
</evidence>
<sequence length="419" mass="45940">MSWPSPAWPQRDEPPPCGTATALPPASSDSDSGCALEEYPEPPAEPAPPEVSARFESRPPGSPRPADRSLLRVRAVLQQLPPQDCDERYCPDLEEEERKQLRAFSARRRRDALGQGVAVPVPGARHGCPCRKCGGRLSKGDPGIAASRLGGQLWHPPCFCCHVCHQPLVDLIYFQQDERIYCGRHHAELFRPRCASCDQLIFLEECIEAEGRRWHPEHFCCLECDAPLCGQRYVMRSGRPCCRSCFDSLFAEPCQACGEPIEMLPDQTSAHPAFRSPEDHGAAVEKSRDAVCAGTPGSSASHPSNLQPSTEGPCRLLGGPEPRTLAGDENPHFQVGLSPARPSPDLEDTDPQSIMEEDDSWCPTCSSSSESDSDEEGFFFGKPIPKPGMNFVGREPQRLERAGCRMAKLRGSSKHCSVS</sequence>
<evidence type="ECO:0008006" key="11">
    <source>
        <dbReference type="Google" id="ProtNLM"/>
    </source>
</evidence>
<feature type="region of interest" description="Disordered" evidence="6">
    <location>
        <begin position="1"/>
        <end position="68"/>
    </location>
</feature>
<evidence type="ECO:0000256" key="3">
    <source>
        <dbReference type="ARBA" id="ARBA00022833"/>
    </source>
</evidence>
<dbReference type="Pfam" id="PF00412">
    <property type="entry name" value="LIM"/>
    <property type="match status" value="2"/>
</dbReference>
<accession>A0A2P4SKH6</accession>
<evidence type="ECO:0000259" key="8">
    <source>
        <dbReference type="PROSITE" id="PS51303"/>
    </source>
</evidence>
<dbReference type="CDD" id="cd09341">
    <property type="entry name" value="LIM2_Testin_like"/>
    <property type="match status" value="1"/>
</dbReference>
<feature type="compositionally biased region" description="Polar residues" evidence="6">
    <location>
        <begin position="296"/>
        <end position="310"/>
    </location>
</feature>
<dbReference type="InterPro" id="IPR010442">
    <property type="entry name" value="PET_domain"/>
</dbReference>
<protein>
    <recommendedName>
        <fullName evidence="11">LIM zinc-binding domain-containing protein</fullName>
    </recommendedName>
</protein>
<proteinExistence type="predicted"/>
<reference evidence="9 10" key="1">
    <citation type="submission" date="2018-01" db="EMBL/GenBank/DDBJ databases">
        <title>Comparison of the Chinese Bamboo Partridge and Red Junglefowl genome sequences highlights the importance of demography in genome evolution.</title>
        <authorList>
            <person name="Tiley G.P."/>
            <person name="Kimball R.T."/>
            <person name="Braun E.L."/>
            <person name="Burleigh J.G."/>
        </authorList>
    </citation>
    <scope>NUCLEOTIDE SEQUENCE [LARGE SCALE GENOMIC DNA]</scope>
    <source>
        <strain evidence="9">RTK389</strain>
        <tissue evidence="9">Blood</tissue>
    </source>
</reference>
<evidence type="ECO:0000259" key="7">
    <source>
        <dbReference type="PROSITE" id="PS50023"/>
    </source>
</evidence>
<dbReference type="CDD" id="cd09340">
    <property type="entry name" value="LIM1_Testin_like"/>
    <property type="match status" value="1"/>
</dbReference>
<dbReference type="EMBL" id="PPHD01039763">
    <property type="protein sequence ID" value="POI24609.1"/>
    <property type="molecule type" value="Genomic_DNA"/>
</dbReference>
<keyword evidence="4 5" id="KW-0440">LIM domain</keyword>
<evidence type="ECO:0000256" key="2">
    <source>
        <dbReference type="ARBA" id="ARBA00022737"/>
    </source>
</evidence>
<dbReference type="SUPFAM" id="SSF57716">
    <property type="entry name" value="Glucocorticoid receptor-like (DNA-binding domain)"/>
    <property type="match status" value="2"/>
</dbReference>
<feature type="domain" description="LIM zinc-binding" evidence="7">
    <location>
        <begin position="128"/>
        <end position="191"/>
    </location>
</feature>
<keyword evidence="3 5" id="KW-0862">Zinc</keyword>